<feature type="region of interest" description="Disordered" evidence="6">
    <location>
        <begin position="1"/>
        <end position="43"/>
    </location>
</feature>
<feature type="compositionally biased region" description="Low complexity" evidence="6">
    <location>
        <begin position="658"/>
        <end position="674"/>
    </location>
</feature>
<dbReference type="InterPro" id="IPR036864">
    <property type="entry name" value="Zn2-C6_fun-type_DNA-bd_sf"/>
</dbReference>
<feature type="region of interest" description="Disordered" evidence="6">
    <location>
        <begin position="586"/>
        <end position="628"/>
    </location>
</feature>
<evidence type="ECO:0000256" key="2">
    <source>
        <dbReference type="ARBA" id="ARBA00023015"/>
    </source>
</evidence>
<sequence>MPPKAKPSRSDPAPSASPGSASSPPRPAGTSRDLSSTSLGSLPHIEVKPQKACVLCRRSKVKCIHDGAPPCKRCRDTHQEAQCKFRLRADDETWRERTDEVLSRLGDSVDWLVQQQRQQQQQQQQQQYIVRERSDTTASSTSSMSAPSPRKPHRAILYRPPPLPPPGRGPGAGAWHAHPHPPALPGDHIPPHSDPAMPHNGQAPHGRPSFTTYLGFDGAAGLLSPGDSHARSASSPSSSSTAANRHHRAHSTSQTFRPLHNPHPPSSFPSSSTHPPQMTESKPFVAPISAPHLAASHFVPTPGFAPISTPSQSSPTRHPQQVPAIEPGQSRPSSILYAAQRPLSNAAQSSRLHTSSATARAISPYARPSHFIGRNDPRLTVISMGLVSMDQARHLFKFFARYLQPHCFGFPAYPANEHMTPLIIACILMVSSMHEPNARHFFERFRHEAFSSPLLLGQPIDRHAPLDPELGIGVEEITGACIAACWLGGQTALSIARLARYWAIGYLEHFEVRSAQTLGEWMTILPPFRQIDLVGKLRIWLMSYITEAQQAVINDQPSLFPESQPAHYCQGLLNASSHSAELAETFTHDDSGNKTAEPINIMDGTPKSNHSQSSAVPPQSNDGAGGIGSFTSDRQLVAHARMMSILLAAQDLHRSARAAATSSKATSTDSAASRHAQEPRAFEPSHMVERWREWLEELNRWRLLTSQHSDLSDNSLESIDLSLLYHLSRTFLASHPLDPELGILDETQHALRAASNANPPDFSRLAIAQLRTISTAKHSALFALKLATTEFGEKLSYLPQFYHWLLGHAAGLLLLLVQRREVFLMAKEAESLLEVTEKFVQLYVFRITSHSLHSAAGDNGLSSSGQRNERERSGIKRSASDADLVEGNEDSERRKNQSGHSADGSNDPLDFQWPFMSGFPTSTHAQNGSSTATDGNGASSGGVATMSTSPNPILQQQLNHGNPAEKHPALANAQALARTLYLVKMQVQSLDVQL</sequence>
<gene>
    <name evidence="8" type="ORF">SPSC_03864</name>
</gene>
<keyword evidence="5" id="KW-0539">Nucleus</keyword>
<keyword evidence="4" id="KW-0804">Transcription</keyword>
<evidence type="ECO:0000256" key="5">
    <source>
        <dbReference type="ARBA" id="ARBA00023242"/>
    </source>
</evidence>
<organism evidence="8">
    <name type="scientific">Sporisorium scitamineum</name>
    <dbReference type="NCBI Taxonomy" id="49012"/>
    <lineage>
        <taxon>Eukaryota</taxon>
        <taxon>Fungi</taxon>
        <taxon>Dikarya</taxon>
        <taxon>Basidiomycota</taxon>
        <taxon>Ustilaginomycotina</taxon>
        <taxon>Ustilaginomycetes</taxon>
        <taxon>Ustilaginales</taxon>
        <taxon>Ustilaginaceae</taxon>
        <taxon>Sporisorium</taxon>
    </lineage>
</organism>
<feature type="region of interest" description="Disordered" evidence="6">
    <location>
        <begin position="299"/>
        <end position="329"/>
    </location>
</feature>
<evidence type="ECO:0000256" key="3">
    <source>
        <dbReference type="ARBA" id="ARBA00023125"/>
    </source>
</evidence>
<feature type="compositionally biased region" description="Pro residues" evidence="6">
    <location>
        <begin position="159"/>
        <end position="168"/>
    </location>
</feature>
<dbReference type="OrthoDB" id="39175at2759"/>
<dbReference type="GO" id="GO:0008270">
    <property type="term" value="F:zinc ion binding"/>
    <property type="evidence" value="ECO:0007669"/>
    <property type="project" value="InterPro"/>
</dbReference>
<evidence type="ECO:0000259" key="7">
    <source>
        <dbReference type="PROSITE" id="PS50048"/>
    </source>
</evidence>
<feature type="domain" description="Zn(2)-C6 fungal-type" evidence="7">
    <location>
        <begin position="52"/>
        <end position="85"/>
    </location>
</feature>
<feature type="region of interest" description="Disordered" evidence="6">
    <location>
        <begin position="123"/>
        <end position="212"/>
    </location>
</feature>
<feature type="region of interest" description="Disordered" evidence="6">
    <location>
        <begin position="658"/>
        <end position="682"/>
    </location>
</feature>
<evidence type="ECO:0000256" key="4">
    <source>
        <dbReference type="ARBA" id="ARBA00023163"/>
    </source>
</evidence>
<evidence type="ECO:0000313" key="8">
    <source>
        <dbReference type="EMBL" id="CDR88203.1"/>
    </source>
</evidence>
<dbReference type="InterPro" id="IPR001138">
    <property type="entry name" value="Zn2Cys6_DnaBD"/>
</dbReference>
<dbReference type="SUPFAM" id="SSF57701">
    <property type="entry name" value="Zn2/Cys6 DNA-binding domain"/>
    <property type="match status" value="1"/>
</dbReference>
<proteinExistence type="predicted"/>
<name>A0A127Z4X9_9BASI</name>
<evidence type="ECO:0000256" key="1">
    <source>
        <dbReference type="ARBA" id="ARBA00004123"/>
    </source>
</evidence>
<feature type="compositionally biased region" description="Polar residues" evidence="6">
    <location>
        <begin position="919"/>
        <end position="937"/>
    </location>
</feature>
<dbReference type="CDD" id="cd00067">
    <property type="entry name" value="GAL4"/>
    <property type="match status" value="1"/>
</dbReference>
<reference evidence="8" key="1">
    <citation type="submission" date="2014-06" db="EMBL/GenBank/DDBJ databases">
        <authorList>
            <person name="Ju J."/>
            <person name="Zhang J."/>
        </authorList>
    </citation>
    <scope>NUCLEOTIDE SEQUENCE</scope>
    <source>
        <strain evidence="8">SscI8</strain>
    </source>
</reference>
<accession>A0A127Z4X9</accession>
<evidence type="ECO:0000256" key="6">
    <source>
        <dbReference type="SAM" id="MobiDB-lite"/>
    </source>
</evidence>
<dbReference type="PANTHER" id="PTHR31845">
    <property type="entry name" value="FINGER DOMAIN PROTEIN, PUTATIVE-RELATED"/>
    <property type="match status" value="1"/>
</dbReference>
<dbReference type="GO" id="GO:0000976">
    <property type="term" value="F:transcription cis-regulatory region binding"/>
    <property type="evidence" value="ECO:0007669"/>
    <property type="project" value="TreeGrafter"/>
</dbReference>
<feature type="compositionally biased region" description="Basic and acidic residues" evidence="6">
    <location>
        <begin position="867"/>
        <end position="880"/>
    </location>
</feature>
<dbReference type="GO" id="GO:0005634">
    <property type="term" value="C:nucleus"/>
    <property type="evidence" value="ECO:0007669"/>
    <property type="project" value="UniProtKB-SubCell"/>
</dbReference>
<dbReference type="PANTHER" id="PTHR31845:SF19">
    <property type="entry name" value="TRANSCRIPTION FACTOR DOMAIN-CONTAINING PROTEIN"/>
    <property type="match status" value="1"/>
</dbReference>
<feature type="compositionally biased region" description="Polar residues" evidence="6">
    <location>
        <begin position="308"/>
        <end position="319"/>
    </location>
</feature>
<dbReference type="InterPro" id="IPR051089">
    <property type="entry name" value="prtT"/>
</dbReference>
<feature type="compositionally biased region" description="Polar residues" evidence="6">
    <location>
        <begin position="606"/>
        <end position="622"/>
    </location>
</feature>
<feature type="compositionally biased region" description="Low complexity" evidence="6">
    <location>
        <begin position="10"/>
        <end position="23"/>
    </location>
</feature>
<dbReference type="Gene3D" id="4.10.240.10">
    <property type="entry name" value="Zn(2)-C6 fungal-type DNA-binding domain"/>
    <property type="match status" value="1"/>
</dbReference>
<dbReference type="GO" id="GO:0000981">
    <property type="term" value="F:DNA-binding transcription factor activity, RNA polymerase II-specific"/>
    <property type="evidence" value="ECO:0007669"/>
    <property type="project" value="InterPro"/>
</dbReference>
<dbReference type="AlphaFoldDB" id="A0A127Z4X9"/>
<keyword evidence="3" id="KW-0238">DNA-binding</keyword>
<feature type="compositionally biased region" description="Low complexity" evidence="6">
    <location>
        <begin position="231"/>
        <end position="243"/>
    </location>
</feature>
<dbReference type="PROSITE" id="PS00463">
    <property type="entry name" value="ZN2_CY6_FUNGAL_1"/>
    <property type="match status" value="1"/>
</dbReference>
<feature type="region of interest" description="Disordered" evidence="6">
    <location>
        <begin position="856"/>
        <end position="949"/>
    </location>
</feature>
<comment type="subcellular location">
    <subcellularLocation>
        <location evidence="1">Nucleus</location>
    </subcellularLocation>
</comment>
<protein>
    <recommendedName>
        <fullName evidence="7">Zn(2)-C6 fungal-type domain-containing protein</fullName>
    </recommendedName>
</protein>
<dbReference type="PROSITE" id="PS50048">
    <property type="entry name" value="ZN2_CY6_FUNGAL_2"/>
    <property type="match status" value="1"/>
</dbReference>
<keyword evidence="2" id="KW-0805">Transcription regulation</keyword>
<dbReference type="EMBL" id="LK056675">
    <property type="protein sequence ID" value="CDR88203.1"/>
    <property type="molecule type" value="Genomic_DNA"/>
</dbReference>
<feature type="compositionally biased region" description="Low complexity" evidence="6">
    <location>
        <begin position="136"/>
        <end position="148"/>
    </location>
</feature>
<feature type="region of interest" description="Disordered" evidence="6">
    <location>
        <begin position="224"/>
        <end position="283"/>
    </location>
</feature>